<protein>
    <recommendedName>
        <fullName evidence="7">NACHT domain-containing protein</fullName>
    </recommendedName>
</protein>
<dbReference type="InterPro" id="IPR007111">
    <property type="entry name" value="NACHT_NTPase"/>
</dbReference>
<dbReference type="PROSITE" id="PS50837">
    <property type="entry name" value="NACHT"/>
    <property type="match status" value="1"/>
</dbReference>
<feature type="domain" description="NACHT" evidence="7">
    <location>
        <begin position="97"/>
        <end position="231"/>
    </location>
</feature>
<dbReference type="FunFam" id="3.40.50.300:FF:001524">
    <property type="entry name" value="Si:dkey-126g1.7"/>
    <property type="match status" value="1"/>
</dbReference>
<organism evidence="8 9">
    <name type="scientific">Astatotilapia calliptera</name>
    <name type="common">Eastern happy</name>
    <name type="synonym">Chromis callipterus</name>
    <dbReference type="NCBI Taxonomy" id="8154"/>
    <lineage>
        <taxon>Eukaryota</taxon>
        <taxon>Metazoa</taxon>
        <taxon>Chordata</taxon>
        <taxon>Craniata</taxon>
        <taxon>Vertebrata</taxon>
        <taxon>Euteleostomi</taxon>
        <taxon>Actinopterygii</taxon>
        <taxon>Neopterygii</taxon>
        <taxon>Teleostei</taxon>
        <taxon>Neoteleostei</taxon>
        <taxon>Acanthomorphata</taxon>
        <taxon>Ovalentaria</taxon>
        <taxon>Cichlomorphae</taxon>
        <taxon>Cichliformes</taxon>
        <taxon>Cichlidae</taxon>
        <taxon>African cichlids</taxon>
        <taxon>Pseudocrenilabrinae</taxon>
        <taxon>Haplochromini</taxon>
        <taxon>Astatotilapia</taxon>
    </lineage>
</organism>
<keyword evidence="9" id="KW-1185">Reference proteome</keyword>
<evidence type="ECO:0000256" key="2">
    <source>
        <dbReference type="ARBA" id="ARBA00022490"/>
    </source>
</evidence>
<dbReference type="InterPro" id="IPR027417">
    <property type="entry name" value="P-loop_NTPase"/>
</dbReference>
<dbReference type="AlphaFoldDB" id="A0AAX7UN75"/>
<reference evidence="8" key="3">
    <citation type="submission" date="2025-09" db="UniProtKB">
        <authorList>
            <consortium name="Ensembl"/>
        </authorList>
    </citation>
    <scope>IDENTIFICATION</scope>
</reference>
<evidence type="ECO:0000256" key="5">
    <source>
        <dbReference type="ARBA" id="ARBA00022741"/>
    </source>
</evidence>
<accession>A0AAX7UN75</accession>
<dbReference type="GeneTree" id="ENSGT01070000253760"/>
<keyword evidence="6" id="KW-0067">ATP-binding</keyword>
<reference evidence="8" key="2">
    <citation type="submission" date="2025-08" db="UniProtKB">
        <authorList>
            <consortium name="Ensembl"/>
        </authorList>
    </citation>
    <scope>IDENTIFICATION</scope>
</reference>
<dbReference type="Proteomes" id="UP000265100">
    <property type="component" value="Chromosome 1"/>
</dbReference>
<gene>
    <name evidence="8" type="primary">TBC1D15</name>
</gene>
<name>A0AAX7UN75_ASTCA</name>
<dbReference type="PANTHER" id="PTHR24106">
    <property type="entry name" value="NACHT, LRR AND CARD DOMAINS-CONTAINING"/>
    <property type="match status" value="1"/>
</dbReference>
<evidence type="ECO:0000313" key="8">
    <source>
        <dbReference type="Ensembl" id="ENSACLP00000070809.1"/>
    </source>
</evidence>
<dbReference type="Pfam" id="PF17779">
    <property type="entry name" value="WHD_NOD2"/>
    <property type="match status" value="1"/>
</dbReference>
<dbReference type="InterPro" id="IPR029495">
    <property type="entry name" value="NACHT-assoc"/>
</dbReference>
<dbReference type="Pfam" id="PF14484">
    <property type="entry name" value="FISNA"/>
    <property type="match status" value="1"/>
</dbReference>
<dbReference type="SMART" id="SM01288">
    <property type="entry name" value="FISNA"/>
    <property type="match status" value="1"/>
</dbReference>
<keyword evidence="2" id="KW-0963">Cytoplasm</keyword>
<dbReference type="GO" id="GO:0005524">
    <property type="term" value="F:ATP binding"/>
    <property type="evidence" value="ECO:0007669"/>
    <property type="project" value="UniProtKB-KW"/>
</dbReference>
<proteinExistence type="predicted"/>
<dbReference type="InterPro" id="IPR041075">
    <property type="entry name" value="NOD1/2_WH"/>
</dbReference>
<dbReference type="Gene3D" id="3.40.50.300">
    <property type="entry name" value="P-loop containing nucleotide triphosphate hydrolases"/>
    <property type="match status" value="1"/>
</dbReference>
<keyword evidence="4" id="KW-0677">Repeat</keyword>
<reference evidence="8" key="1">
    <citation type="submission" date="2018-05" db="EMBL/GenBank/DDBJ databases">
        <authorList>
            <person name="Datahose"/>
        </authorList>
    </citation>
    <scope>NUCLEOTIDE SEQUENCE</scope>
</reference>
<evidence type="ECO:0000256" key="1">
    <source>
        <dbReference type="ARBA" id="ARBA00004496"/>
    </source>
</evidence>
<evidence type="ECO:0000256" key="6">
    <source>
        <dbReference type="ARBA" id="ARBA00022840"/>
    </source>
</evidence>
<keyword evidence="3" id="KW-0433">Leucine-rich repeat</keyword>
<dbReference type="SUPFAM" id="SSF52540">
    <property type="entry name" value="P-loop containing nucleoside triphosphate hydrolases"/>
    <property type="match status" value="1"/>
</dbReference>
<dbReference type="InterPro" id="IPR041267">
    <property type="entry name" value="NLRP_HD2"/>
</dbReference>
<dbReference type="Pfam" id="PF17776">
    <property type="entry name" value="NLRC4_HD2"/>
    <property type="match status" value="1"/>
</dbReference>
<keyword evidence="5" id="KW-0547">Nucleotide-binding</keyword>
<dbReference type="Ensembl" id="ENSACLT00000094988.1">
    <property type="protein sequence ID" value="ENSACLP00000070809.1"/>
    <property type="gene ID" value="ENSACLG00000039091.1"/>
</dbReference>
<evidence type="ECO:0000313" key="9">
    <source>
        <dbReference type="Proteomes" id="UP000265100"/>
    </source>
</evidence>
<dbReference type="Pfam" id="PF05729">
    <property type="entry name" value="NACHT"/>
    <property type="match status" value="1"/>
</dbReference>
<evidence type="ECO:0000259" key="7">
    <source>
        <dbReference type="PROSITE" id="PS50837"/>
    </source>
</evidence>
<evidence type="ECO:0000256" key="3">
    <source>
        <dbReference type="ARBA" id="ARBA00022614"/>
    </source>
</evidence>
<dbReference type="InterPro" id="IPR051261">
    <property type="entry name" value="NLR"/>
</dbReference>
<sequence length="600" mass="69307">FCLSADVGLQEVLDEHKISLRRRCERVTEGSYETGSRTLLSRSYTELYITEGQSEEVHTQHEVMQLETASKMEALDDTPVRCHDIFKALPDQQRPIRGVLMNGVAGVGKTFSVQKFTLDWAEGLENQHVSVVVLLSFRELNLIREEQYSLLELLHVFHPTLQKVTAEKLAVCKLLFIFDGLDESRLSLDFTNRKLLSDVTEKSSVSQLLTNLIQGNLLPSALVWITSRPAAANQIPPTCVDRVTEVRGFTDAQKEEYFRRRFSDEELSRIISHMKTSRILEHMLTTEQRGELPKTLTDMYSYFLLVQTKRKKNKYHEGHKTSPQEQTEADKEVLLKLGKLAFQHLEKGNILFYQEHLEQCGLDVTEASVYSGVCTEIFKRECEIFKKAAYCFVHLSIQEFLAAVYLFYSFTHRKTEVLQDFLERDCEYKNSSPSMDVFLQRVMKKSLQSKNGHLDMFVSFLHGFSLESNQRLLGGLLGRTENSLKNVQIVMNNLNEMNSDEMSPDRSINIFHCLMEMKNLYQIRNSDIHCSALAYMLQMSEEVRDELDLRKYNASEKGKRRLSPAVRNLSNINYQFHMLCLHHQSLNDFCGLKRKNPCVC</sequence>
<dbReference type="GO" id="GO:0005737">
    <property type="term" value="C:cytoplasm"/>
    <property type="evidence" value="ECO:0007669"/>
    <property type="project" value="UniProtKB-SubCell"/>
</dbReference>
<evidence type="ECO:0000256" key="4">
    <source>
        <dbReference type="ARBA" id="ARBA00022737"/>
    </source>
</evidence>
<comment type="subcellular location">
    <subcellularLocation>
        <location evidence="1">Cytoplasm</location>
    </subcellularLocation>
</comment>